<protein>
    <submittedName>
        <fullName evidence="6">AraC family transcriptional regulator</fullName>
    </submittedName>
</protein>
<dbReference type="SUPFAM" id="SSF46689">
    <property type="entry name" value="Homeodomain-like"/>
    <property type="match status" value="2"/>
</dbReference>
<dbReference type="InterPro" id="IPR050204">
    <property type="entry name" value="AraC_XylS_family_regulators"/>
</dbReference>
<dbReference type="SMART" id="SM00342">
    <property type="entry name" value="HTH_ARAC"/>
    <property type="match status" value="1"/>
</dbReference>
<evidence type="ECO:0000256" key="3">
    <source>
        <dbReference type="ARBA" id="ARBA00023163"/>
    </source>
</evidence>
<organism evidence="6 7">
    <name type="scientific">Rhodopseudomonas palustris</name>
    <dbReference type="NCBI Taxonomy" id="1076"/>
    <lineage>
        <taxon>Bacteria</taxon>
        <taxon>Pseudomonadati</taxon>
        <taxon>Pseudomonadota</taxon>
        <taxon>Alphaproteobacteria</taxon>
        <taxon>Hyphomicrobiales</taxon>
        <taxon>Nitrobacteraceae</taxon>
        <taxon>Rhodopseudomonas</taxon>
    </lineage>
</organism>
<name>A0AAX3E418_RHOPL</name>
<dbReference type="PANTHER" id="PTHR46796:SF6">
    <property type="entry name" value="ARAC SUBFAMILY"/>
    <property type="match status" value="1"/>
</dbReference>
<keyword evidence="2" id="KW-0238">DNA-binding</keyword>
<dbReference type="PROSITE" id="PS00041">
    <property type="entry name" value="HTH_ARAC_FAMILY_1"/>
    <property type="match status" value="1"/>
</dbReference>
<dbReference type="Pfam" id="PF12833">
    <property type="entry name" value="HTH_18"/>
    <property type="match status" value="1"/>
</dbReference>
<dbReference type="InterPro" id="IPR018060">
    <property type="entry name" value="HTH_AraC"/>
</dbReference>
<dbReference type="GO" id="GO:0043565">
    <property type="term" value="F:sequence-specific DNA binding"/>
    <property type="evidence" value="ECO:0007669"/>
    <property type="project" value="InterPro"/>
</dbReference>
<feature type="region of interest" description="Disordered" evidence="4">
    <location>
        <begin position="182"/>
        <end position="202"/>
    </location>
</feature>
<evidence type="ECO:0000256" key="2">
    <source>
        <dbReference type="ARBA" id="ARBA00023125"/>
    </source>
</evidence>
<gene>
    <name evidence="6" type="ORF">KQX62_10700</name>
</gene>
<evidence type="ECO:0000256" key="4">
    <source>
        <dbReference type="SAM" id="MobiDB-lite"/>
    </source>
</evidence>
<keyword evidence="3" id="KW-0804">Transcription</keyword>
<dbReference type="GO" id="GO:0003700">
    <property type="term" value="F:DNA-binding transcription factor activity"/>
    <property type="evidence" value="ECO:0007669"/>
    <property type="project" value="InterPro"/>
</dbReference>
<dbReference type="AlphaFoldDB" id="A0AAX3E418"/>
<evidence type="ECO:0000256" key="1">
    <source>
        <dbReference type="ARBA" id="ARBA00023015"/>
    </source>
</evidence>
<sequence>MTASTAPRAEAMSRLASPSEAFARLAEMLQEASDAVEDDPFAARACLARATMLVREVQARHAPEASADRPDQAQALGLARWQLNRVLLHVDQHLGESLLIRDLAQLIGLSPGHFARAFRRSTGVAPRGFVLERRVARAKQLMRSTDLPLSEIALACGLSDQAHLSRIFRRYTGNTPNAWRREWHDRPSSAGRRDNEPRVASL</sequence>
<dbReference type="EMBL" id="CP076676">
    <property type="protein sequence ID" value="UYO41718.1"/>
    <property type="molecule type" value="Genomic_DNA"/>
</dbReference>
<keyword evidence="1" id="KW-0805">Transcription regulation</keyword>
<reference evidence="6" key="1">
    <citation type="journal article" date="2022" name="Biol. Control">
        <title>In silico genomic analysis of Rhodopseudomonas palustris strains revealed potential biocontrol agents and crop yield enhancers.</title>
        <authorList>
            <person name="Surachat K."/>
            <person name="Kantachote D."/>
            <person name="Deachamag P."/>
            <person name="Wonglapsuwan M."/>
        </authorList>
    </citation>
    <scope>NUCLEOTIDE SEQUENCE</scope>
    <source>
        <strain evidence="6">TLS06</strain>
    </source>
</reference>
<dbReference type="Gene3D" id="1.10.10.60">
    <property type="entry name" value="Homeodomain-like"/>
    <property type="match status" value="1"/>
</dbReference>
<accession>A0AAX3E418</accession>
<dbReference type="InterPro" id="IPR009057">
    <property type="entry name" value="Homeodomain-like_sf"/>
</dbReference>
<evidence type="ECO:0000259" key="5">
    <source>
        <dbReference type="PROSITE" id="PS01124"/>
    </source>
</evidence>
<dbReference type="InterPro" id="IPR018062">
    <property type="entry name" value="HTH_AraC-typ_CS"/>
</dbReference>
<proteinExistence type="predicted"/>
<evidence type="ECO:0000313" key="6">
    <source>
        <dbReference type="EMBL" id="UYO41718.1"/>
    </source>
</evidence>
<dbReference type="PROSITE" id="PS01124">
    <property type="entry name" value="HTH_ARAC_FAMILY_2"/>
    <property type="match status" value="1"/>
</dbReference>
<dbReference type="PANTHER" id="PTHR46796">
    <property type="entry name" value="HTH-TYPE TRANSCRIPTIONAL ACTIVATOR RHAS-RELATED"/>
    <property type="match status" value="1"/>
</dbReference>
<dbReference type="Proteomes" id="UP001163166">
    <property type="component" value="Chromosome"/>
</dbReference>
<feature type="domain" description="HTH araC/xylS-type" evidence="5">
    <location>
        <begin position="84"/>
        <end position="182"/>
    </location>
</feature>
<dbReference type="RefSeq" id="WP_264055228.1">
    <property type="nucleotide sequence ID" value="NZ_CP076676.1"/>
</dbReference>
<evidence type="ECO:0000313" key="7">
    <source>
        <dbReference type="Proteomes" id="UP001163166"/>
    </source>
</evidence>